<evidence type="ECO:0000313" key="8">
    <source>
        <dbReference type="EMBL" id="ENZ83578.1"/>
    </source>
</evidence>
<dbReference type="UniPathway" id="UPA00244">
    <property type="reaction ID" value="UER00312"/>
</dbReference>
<dbReference type="GO" id="GO:0051287">
    <property type="term" value="F:NAD binding"/>
    <property type="evidence" value="ECO:0007669"/>
    <property type="project" value="InterPro"/>
</dbReference>
<organism evidence="8 9">
    <name type="scientific">Caulobacter vibrioides OR37</name>
    <dbReference type="NCBI Taxonomy" id="1292034"/>
    <lineage>
        <taxon>Bacteria</taxon>
        <taxon>Pseudomonadati</taxon>
        <taxon>Pseudomonadota</taxon>
        <taxon>Alphaproteobacteria</taxon>
        <taxon>Caulobacterales</taxon>
        <taxon>Caulobacteraceae</taxon>
        <taxon>Caulobacter</taxon>
    </lineage>
</organism>
<comment type="caution">
    <text evidence="8">The sequence shown here is derived from an EMBL/GenBank/DDBJ whole genome shotgun (WGS) entry which is preliminary data.</text>
</comment>
<name>R0EDR0_CAUVI</name>
<feature type="binding site" evidence="7">
    <location>
        <position position="137"/>
    </location>
    <ligand>
        <name>substrate</name>
    </ligand>
</feature>
<reference evidence="8 9" key="1">
    <citation type="journal article" date="2013" name="Genome Announc.">
        <title>Draft Genome Sequence for Caulobacter sp. Strain OR37, a Bacterium Tolerant to Heavy Metals.</title>
        <authorList>
            <person name="Utturkar S.M."/>
            <person name="Bollmann A."/>
            <person name="Brzoska R.M."/>
            <person name="Klingeman D.M."/>
            <person name="Epstein S.E."/>
            <person name="Palumbo A.V."/>
            <person name="Brown S.D."/>
        </authorList>
    </citation>
    <scope>NUCLEOTIDE SEQUENCE [LARGE SCALE GENOMIC DNA]</scope>
    <source>
        <strain evidence="8 9">OR37</strain>
    </source>
</reference>
<dbReference type="PANTHER" id="PTHR30004:SF6">
    <property type="entry name" value="D-THREONATE 4-PHOSPHATE DEHYDROGENASE"/>
    <property type="match status" value="1"/>
</dbReference>
<protein>
    <recommendedName>
        <fullName evidence="7">4-hydroxythreonine-4-phosphate dehydrogenase</fullName>
        <ecNumber evidence="7">1.1.1.262</ecNumber>
    </recommendedName>
    <alternativeName>
        <fullName evidence="7">4-(phosphohydroxy)-L-threonine dehydrogenase</fullName>
    </alternativeName>
</protein>
<dbReference type="GO" id="GO:0000287">
    <property type="term" value="F:magnesium ion binding"/>
    <property type="evidence" value="ECO:0007669"/>
    <property type="project" value="UniProtKB-UniRule"/>
</dbReference>
<keyword evidence="6 7" id="KW-0664">Pyridoxine biosynthesis</keyword>
<evidence type="ECO:0000256" key="5">
    <source>
        <dbReference type="ARBA" id="ARBA00023027"/>
    </source>
</evidence>
<evidence type="ECO:0000256" key="3">
    <source>
        <dbReference type="ARBA" id="ARBA00022857"/>
    </source>
</evidence>
<dbReference type="PANTHER" id="PTHR30004">
    <property type="entry name" value="4-HYDROXYTHREONINE-4-PHOSPHATE DEHYDROGENASE"/>
    <property type="match status" value="1"/>
</dbReference>
<evidence type="ECO:0000313" key="9">
    <source>
        <dbReference type="Proteomes" id="UP000013063"/>
    </source>
</evidence>
<dbReference type="eggNOG" id="COG1995">
    <property type="taxonomic scope" value="Bacteria"/>
</dbReference>
<dbReference type="GO" id="GO:0008270">
    <property type="term" value="F:zinc ion binding"/>
    <property type="evidence" value="ECO:0007669"/>
    <property type="project" value="UniProtKB-UniRule"/>
</dbReference>
<feature type="binding site" evidence="7">
    <location>
        <position position="172"/>
    </location>
    <ligand>
        <name>a divalent metal cation</name>
        <dbReference type="ChEBI" id="CHEBI:60240"/>
        <note>ligand shared between dimeric partners</note>
    </ligand>
</feature>
<keyword evidence="1 7" id="KW-0963">Cytoplasm</keyword>
<evidence type="ECO:0000256" key="6">
    <source>
        <dbReference type="ARBA" id="ARBA00023096"/>
    </source>
</evidence>
<comment type="pathway">
    <text evidence="7">Cofactor biosynthesis; pyridoxine 5'-phosphate biosynthesis; pyridoxine 5'-phosphate from D-erythrose 4-phosphate: step 4/5.</text>
</comment>
<keyword evidence="5 7" id="KW-0520">NAD</keyword>
<sequence length="336" mass="34795">MRPVKARPLALSAGDPAGIGAEIIAKAWQALRERGPSFVVIGDAQLLASAGAGVKVRVVTGPDAAPEVFGEALPVIDIPLLSPVVAGRPSPTYAPQVIRWIETGVGLALSGAVSGLVTAPIAKAPLYEAGFKFPGHTEFLAELTAAERFEGARGPVMMLAAGDLRATLVTIHTSLAKVPGALTIESVVNSGLVTAQALRKDFGVERPRLAVAALNPHAGEGGALGREEIEIITPAVRALRDLGVDAIGPAPADTLFHAEARERYDGVLCMYHDQALIPVKMLDFWGGVNVTLGLPIVRASPDHGTGFDIAGRGIARPDSLIAAIKLADEIAARRGA</sequence>
<evidence type="ECO:0000256" key="1">
    <source>
        <dbReference type="ARBA" id="ARBA00022490"/>
    </source>
</evidence>
<feature type="binding site" evidence="7">
    <location>
        <position position="217"/>
    </location>
    <ligand>
        <name>a divalent metal cation</name>
        <dbReference type="ChEBI" id="CHEBI:60240"/>
        <note>ligand shared between dimeric partners</note>
    </ligand>
</feature>
<keyword evidence="7" id="KW-0862">Zinc</keyword>
<evidence type="ECO:0000256" key="7">
    <source>
        <dbReference type="HAMAP-Rule" id="MF_00536"/>
    </source>
</evidence>
<dbReference type="GO" id="GO:0008615">
    <property type="term" value="P:pyridoxine biosynthetic process"/>
    <property type="evidence" value="ECO:0007669"/>
    <property type="project" value="UniProtKB-UniRule"/>
</dbReference>
<dbReference type="InterPro" id="IPR005255">
    <property type="entry name" value="PdxA_fam"/>
</dbReference>
<dbReference type="GO" id="GO:0050570">
    <property type="term" value="F:4-hydroxythreonine-4-phosphate dehydrogenase activity"/>
    <property type="evidence" value="ECO:0007669"/>
    <property type="project" value="UniProtKB-UniRule"/>
</dbReference>
<dbReference type="SUPFAM" id="SSF53659">
    <property type="entry name" value="Isocitrate/Isopropylmalate dehydrogenase-like"/>
    <property type="match status" value="1"/>
</dbReference>
<keyword evidence="7" id="KW-0170">Cobalt</keyword>
<comment type="catalytic activity">
    <reaction evidence="7">
        <text>4-(phosphooxy)-L-threonine + NAD(+) = 3-amino-2-oxopropyl phosphate + CO2 + NADH</text>
        <dbReference type="Rhea" id="RHEA:32275"/>
        <dbReference type="ChEBI" id="CHEBI:16526"/>
        <dbReference type="ChEBI" id="CHEBI:57279"/>
        <dbReference type="ChEBI" id="CHEBI:57540"/>
        <dbReference type="ChEBI" id="CHEBI:57945"/>
        <dbReference type="ChEBI" id="CHEBI:58452"/>
        <dbReference type="EC" id="1.1.1.262"/>
    </reaction>
</comment>
<keyword evidence="9" id="KW-1185">Reference proteome</keyword>
<feature type="binding site" evidence="7">
    <location>
        <position position="289"/>
    </location>
    <ligand>
        <name>substrate</name>
    </ligand>
</feature>
<dbReference type="NCBIfam" id="TIGR00557">
    <property type="entry name" value="pdxA"/>
    <property type="match status" value="1"/>
</dbReference>
<comment type="miscellaneous">
    <text evidence="7">The active site is located at the dimer interface.</text>
</comment>
<dbReference type="HAMAP" id="MF_00536">
    <property type="entry name" value="PdxA"/>
    <property type="match status" value="1"/>
</dbReference>
<dbReference type="PATRIC" id="fig|1292034.3.peg.81"/>
<feature type="binding site" evidence="7">
    <location>
        <position position="298"/>
    </location>
    <ligand>
        <name>substrate</name>
    </ligand>
</feature>
<evidence type="ECO:0000256" key="2">
    <source>
        <dbReference type="ARBA" id="ARBA00022723"/>
    </source>
</evidence>
<comment type="subunit">
    <text evidence="7">Homodimer.</text>
</comment>
<feature type="binding site" evidence="7">
    <location>
        <position position="280"/>
    </location>
    <ligand>
        <name>substrate</name>
    </ligand>
</feature>
<dbReference type="InterPro" id="IPR037510">
    <property type="entry name" value="PdxA"/>
</dbReference>
<evidence type="ECO:0000256" key="4">
    <source>
        <dbReference type="ARBA" id="ARBA00023002"/>
    </source>
</evidence>
<keyword evidence="7" id="KW-0460">Magnesium</keyword>
<dbReference type="STRING" id="1292034.OR37_00079"/>
<dbReference type="GO" id="GO:0050897">
    <property type="term" value="F:cobalt ion binding"/>
    <property type="evidence" value="ECO:0007669"/>
    <property type="project" value="UniProtKB-UniRule"/>
</dbReference>
<dbReference type="Proteomes" id="UP000013063">
    <property type="component" value="Unassembled WGS sequence"/>
</dbReference>
<comment type="cofactor">
    <cofactor evidence="7">
        <name>Zn(2+)</name>
        <dbReference type="ChEBI" id="CHEBI:29105"/>
    </cofactor>
    <cofactor evidence="7">
        <name>Mg(2+)</name>
        <dbReference type="ChEBI" id="CHEBI:18420"/>
    </cofactor>
    <cofactor evidence="7">
        <name>Co(2+)</name>
        <dbReference type="ChEBI" id="CHEBI:48828"/>
    </cofactor>
    <text evidence="7">Binds 1 divalent metal cation per subunit. Can use ions such as Zn(2+), Mg(2+) or Co(2+).</text>
</comment>
<keyword evidence="4 7" id="KW-0560">Oxidoreductase</keyword>
<proteinExistence type="inferred from homology"/>
<accession>R0EDR0</accession>
<keyword evidence="2 7" id="KW-0479">Metal-binding</keyword>
<dbReference type="Gene3D" id="3.40.718.10">
    <property type="entry name" value="Isopropylmalate Dehydrogenase"/>
    <property type="match status" value="1"/>
</dbReference>
<dbReference type="NCBIfam" id="NF003699">
    <property type="entry name" value="PRK05312.1"/>
    <property type="match status" value="1"/>
</dbReference>
<dbReference type="GO" id="GO:0005737">
    <property type="term" value="C:cytoplasm"/>
    <property type="evidence" value="ECO:0007669"/>
    <property type="project" value="UniProtKB-SubCell"/>
</dbReference>
<comment type="function">
    <text evidence="7">Catalyzes the NAD(P)-dependent oxidation of 4-(phosphooxy)-L-threonine (HTP) into 2-amino-3-oxo-4-(phosphooxy)butyric acid which spontaneously decarboxylates to form 3-amino-2-oxopropyl phosphate (AHAP).</text>
</comment>
<dbReference type="EC" id="1.1.1.262" evidence="7"/>
<gene>
    <name evidence="7" type="primary">pdxA</name>
    <name evidence="8" type="ORF">OR37_00079</name>
</gene>
<dbReference type="GO" id="GO:0042823">
    <property type="term" value="P:pyridoxal phosphate biosynthetic process"/>
    <property type="evidence" value="ECO:0007669"/>
    <property type="project" value="UniProtKB-UniRule"/>
</dbReference>
<dbReference type="Pfam" id="PF04166">
    <property type="entry name" value="PdxA"/>
    <property type="match status" value="1"/>
</dbReference>
<comment type="similarity">
    <text evidence="7">Belongs to the PdxA family.</text>
</comment>
<dbReference type="EMBL" id="APMP01000001">
    <property type="protein sequence ID" value="ENZ83578.1"/>
    <property type="molecule type" value="Genomic_DNA"/>
</dbReference>
<feature type="binding site" evidence="7">
    <location>
        <position position="272"/>
    </location>
    <ligand>
        <name>a divalent metal cation</name>
        <dbReference type="ChEBI" id="CHEBI:60240"/>
        <note>ligand shared between dimeric partners</note>
    </ligand>
</feature>
<comment type="subcellular location">
    <subcellularLocation>
        <location evidence="7">Cytoplasm</location>
    </subcellularLocation>
</comment>
<keyword evidence="3 7" id="KW-0521">NADP</keyword>
<dbReference type="AlphaFoldDB" id="R0EDR0"/>
<feature type="binding site" evidence="7">
    <location>
        <position position="136"/>
    </location>
    <ligand>
        <name>substrate</name>
    </ligand>
</feature>